<dbReference type="Proteomes" id="UP000499080">
    <property type="component" value="Unassembled WGS sequence"/>
</dbReference>
<accession>A0A4Y2CFA6</accession>
<organism evidence="1 2">
    <name type="scientific">Araneus ventricosus</name>
    <name type="common">Orbweaver spider</name>
    <name type="synonym">Epeira ventricosa</name>
    <dbReference type="NCBI Taxonomy" id="182803"/>
    <lineage>
        <taxon>Eukaryota</taxon>
        <taxon>Metazoa</taxon>
        <taxon>Ecdysozoa</taxon>
        <taxon>Arthropoda</taxon>
        <taxon>Chelicerata</taxon>
        <taxon>Arachnida</taxon>
        <taxon>Araneae</taxon>
        <taxon>Araneomorphae</taxon>
        <taxon>Entelegynae</taxon>
        <taxon>Araneoidea</taxon>
        <taxon>Araneidae</taxon>
        <taxon>Araneus</taxon>
    </lineage>
</organism>
<sequence length="87" mass="9906">MRSGVVVQQRDTFREQSRSFPANYLVQMVQRGTITGSIQGRSPRMEINQKQALVLPKDCGHNFIRGCFELLMGGDEEYLHDNDASFV</sequence>
<keyword evidence="2" id="KW-1185">Reference proteome</keyword>
<dbReference type="EMBL" id="BGPR01000186">
    <property type="protein sequence ID" value="GBM03043.1"/>
    <property type="molecule type" value="Genomic_DNA"/>
</dbReference>
<proteinExistence type="predicted"/>
<name>A0A4Y2CFA6_ARAVE</name>
<comment type="caution">
    <text evidence="1">The sequence shown here is derived from an EMBL/GenBank/DDBJ whole genome shotgun (WGS) entry which is preliminary data.</text>
</comment>
<protein>
    <submittedName>
        <fullName evidence="1">Uncharacterized protein</fullName>
    </submittedName>
</protein>
<gene>
    <name evidence="1" type="ORF">AVEN_14555_1</name>
</gene>
<dbReference type="AlphaFoldDB" id="A0A4Y2CFA6"/>
<evidence type="ECO:0000313" key="2">
    <source>
        <dbReference type="Proteomes" id="UP000499080"/>
    </source>
</evidence>
<evidence type="ECO:0000313" key="1">
    <source>
        <dbReference type="EMBL" id="GBM03043.1"/>
    </source>
</evidence>
<reference evidence="1 2" key="1">
    <citation type="journal article" date="2019" name="Sci. Rep.">
        <title>Orb-weaving spider Araneus ventricosus genome elucidates the spidroin gene catalogue.</title>
        <authorList>
            <person name="Kono N."/>
            <person name="Nakamura H."/>
            <person name="Ohtoshi R."/>
            <person name="Moran D.A.P."/>
            <person name="Shinohara A."/>
            <person name="Yoshida Y."/>
            <person name="Fujiwara M."/>
            <person name="Mori M."/>
            <person name="Tomita M."/>
            <person name="Arakawa K."/>
        </authorList>
    </citation>
    <scope>NUCLEOTIDE SEQUENCE [LARGE SCALE GENOMIC DNA]</scope>
</reference>